<feature type="domain" description="Rad50/SbcC-type AAA" evidence="2">
    <location>
        <begin position="4"/>
        <end position="121"/>
    </location>
</feature>
<dbReference type="Pfam" id="PF13304">
    <property type="entry name" value="AAA_21"/>
    <property type="match status" value="1"/>
</dbReference>
<dbReference type="PIRSF" id="PIRSF029347">
    <property type="entry name" value="RecF"/>
    <property type="match status" value="1"/>
</dbReference>
<dbReference type="PANTHER" id="PTHR40396">
    <property type="entry name" value="ATPASE-LIKE PROTEIN"/>
    <property type="match status" value="1"/>
</dbReference>
<protein>
    <submittedName>
        <fullName evidence="3">Uncharacterized protein</fullName>
    </submittedName>
</protein>
<dbReference type="AlphaFoldDB" id="U5QIB0"/>
<dbReference type="PANTHER" id="PTHR40396:SF1">
    <property type="entry name" value="ATPASE AAA-TYPE CORE DOMAIN-CONTAINING PROTEIN"/>
    <property type="match status" value="1"/>
</dbReference>
<dbReference type="Pfam" id="PF13476">
    <property type="entry name" value="AAA_23"/>
    <property type="match status" value="1"/>
</dbReference>
<dbReference type="InterPro" id="IPR014555">
    <property type="entry name" value="RecF-like"/>
</dbReference>
<dbReference type="SUPFAM" id="SSF52540">
    <property type="entry name" value="P-loop containing nucleoside triphosphate hydrolases"/>
    <property type="match status" value="1"/>
</dbReference>
<evidence type="ECO:0000259" key="1">
    <source>
        <dbReference type="Pfam" id="PF13304"/>
    </source>
</evidence>
<dbReference type="InterPro" id="IPR038729">
    <property type="entry name" value="Rad50/SbcC_AAA"/>
</dbReference>
<dbReference type="RefSeq" id="WP_023173855.1">
    <property type="nucleotide sequence ID" value="NC_022600.1"/>
</dbReference>
<dbReference type="eggNOG" id="COG4637">
    <property type="taxonomic scope" value="Bacteria"/>
</dbReference>
<dbReference type="GO" id="GO:0016887">
    <property type="term" value="F:ATP hydrolysis activity"/>
    <property type="evidence" value="ECO:0007669"/>
    <property type="project" value="InterPro"/>
</dbReference>
<dbReference type="GO" id="GO:0006302">
    <property type="term" value="P:double-strand break repair"/>
    <property type="evidence" value="ECO:0007669"/>
    <property type="project" value="InterPro"/>
</dbReference>
<evidence type="ECO:0000313" key="3">
    <source>
        <dbReference type="EMBL" id="AGY58676.1"/>
    </source>
</evidence>
<dbReference type="EMBL" id="CP003587">
    <property type="protein sequence ID" value="AGY58676.1"/>
    <property type="molecule type" value="Genomic_DNA"/>
</dbReference>
<gene>
    <name evidence="3" type="ORF">GKIL_2430</name>
</gene>
<evidence type="ECO:0000313" key="4">
    <source>
        <dbReference type="Proteomes" id="UP000017396"/>
    </source>
</evidence>
<organism evidence="3 4">
    <name type="scientific">Gloeobacter kilaueensis (strain ATCC BAA-2537 / CCAP 1431/1 / ULC 316 / JS1)</name>
    <dbReference type="NCBI Taxonomy" id="1183438"/>
    <lineage>
        <taxon>Bacteria</taxon>
        <taxon>Bacillati</taxon>
        <taxon>Cyanobacteriota</taxon>
        <taxon>Cyanophyceae</taxon>
        <taxon>Gloeobacterales</taxon>
        <taxon>Gloeobacteraceae</taxon>
        <taxon>Gloeobacter</taxon>
    </lineage>
</organism>
<feature type="domain" description="ATPase AAA-type core" evidence="1">
    <location>
        <begin position="279"/>
        <end position="394"/>
    </location>
</feature>
<sequence length="457" mass="51564">MLTRIEIDGFKTFEDFGIDIGPLLVVLGPNATGKSNLFDAIRFLSNLASKDLRSAVKGLRGEPHELFRIQPDGQPGTKMSFAVELLLESKATDPWGTQVQITHNRVRYEVDIERRMDEKGTERLVVVKEEAIPINAKDDRLFGSSFHAPSKQFRDTFMRYSRKTPWLTTELEGVNGKPSFKIFQDGRAGRFLLAEAAEATVLSSITTTEYRHLYAIREEMNSWKFLQLDPAVMRLPSSKLDDETLKSDGSNLATVLARIQMETASSTQPQGVLKDIAADLSSLISGIISLQVRDDRVNKRYEVNLSVREGYALSSRIVSDGTLRILALLTLLHDPRQRGLICFEEPENGIHPYRLKTLINRLRELVTKPWNTDISFEEPFSQILMNSHSPVVLSSLEEGEKMFSDMVSTVSPTEQEVARKTRLRPVRDQGELLPGEKQNYVSAFEVKNYLDSVDRAG</sequence>
<name>U5QIB0_GLOK1</name>
<dbReference type="GO" id="GO:0005524">
    <property type="term" value="F:ATP binding"/>
    <property type="evidence" value="ECO:0007669"/>
    <property type="project" value="InterPro"/>
</dbReference>
<accession>U5QIB0</accession>
<evidence type="ECO:0000259" key="2">
    <source>
        <dbReference type="Pfam" id="PF13476"/>
    </source>
</evidence>
<dbReference type="OrthoDB" id="9815944at2"/>
<dbReference type="PATRIC" id="fig|1183438.3.peg.2387"/>
<reference evidence="3 4" key="1">
    <citation type="journal article" date="2013" name="PLoS ONE">
        <title>Cultivation and Complete Genome Sequencing of Gloeobacter kilaueensis sp. nov., from a Lava Cave in Kilauea Caldera, Hawai'i.</title>
        <authorList>
            <person name="Saw J.H."/>
            <person name="Schatz M."/>
            <person name="Brown M.V."/>
            <person name="Kunkel D.D."/>
            <person name="Foster J.S."/>
            <person name="Shick H."/>
            <person name="Christensen S."/>
            <person name="Hou S."/>
            <person name="Wan X."/>
            <person name="Donachie S.P."/>
        </authorList>
    </citation>
    <scope>NUCLEOTIDE SEQUENCE [LARGE SCALE GENOMIC DNA]</scope>
    <source>
        <strain evidence="4">JS</strain>
    </source>
</reference>
<dbReference type="HOGENOM" id="CLU_035814_3_1_3"/>
<dbReference type="InterPro" id="IPR003959">
    <property type="entry name" value="ATPase_AAA_core"/>
</dbReference>
<dbReference type="InterPro" id="IPR027417">
    <property type="entry name" value="P-loop_NTPase"/>
</dbReference>
<dbReference type="Proteomes" id="UP000017396">
    <property type="component" value="Chromosome"/>
</dbReference>
<proteinExistence type="predicted"/>
<keyword evidence="4" id="KW-1185">Reference proteome</keyword>
<dbReference type="Gene3D" id="3.40.50.300">
    <property type="entry name" value="P-loop containing nucleotide triphosphate hydrolases"/>
    <property type="match status" value="1"/>
</dbReference>
<dbReference type="KEGG" id="glj:GKIL_2430"/>
<dbReference type="STRING" id="1183438.GKIL_2430"/>